<protein>
    <submittedName>
        <fullName evidence="2">Uncharacterized protein</fullName>
    </submittedName>
</protein>
<gene>
    <name evidence="2" type="ORF">HW554_19250</name>
</gene>
<organism evidence="2 3">
    <name type="scientific">Hymenobacter lapidiphilus</name>
    <dbReference type="NCBI Taxonomy" id="2608003"/>
    <lineage>
        <taxon>Bacteria</taxon>
        <taxon>Pseudomonadati</taxon>
        <taxon>Bacteroidota</taxon>
        <taxon>Cytophagia</taxon>
        <taxon>Cytophagales</taxon>
        <taxon>Hymenobacteraceae</taxon>
        <taxon>Hymenobacter</taxon>
    </lineage>
</organism>
<feature type="chain" id="PRO_5031301104" evidence="1">
    <location>
        <begin position="24"/>
        <end position="236"/>
    </location>
</feature>
<reference evidence="2 3" key="1">
    <citation type="submission" date="2020-05" db="EMBL/GenBank/DDBJ databases">
        <title>Hymenobacter terrestris sp. nov. and Hymenobacter lapidiphilus sp. nov., isolated from regoliths in Antarctica.</title>
        <authorList>
            <person name="Sedlacek I."/>
            <person name="Pantucek R."/>
            <person name="Zeman M."/>
            <person name="Holochova P."/>
            <person name="Kralova S."/>
            <person name="Stankova E."/>
            <person name="Sedo O."/>
            <person name="Micenkova L."/>
            <person name="Svec P."/>
            <person name="Gupta V."/>
            <person name="Sood U."/>
            <person name="Korpole U.S."/>
            <person name="Lal R."/>
        </authorList>
    </citation>
    <scope>NUCLEOTIDE SEQUENCE [LARGE SCALE GENOMIC DNA]</scope>
    <source>
        <strain evidence="2 3">P5342</strain>
    </source>
</reference>
<sequence length="236" mass="26405">MKNTIRRVIVLFIFVAAPLFGRAQTTSSAAADSVTQQRLIQQVSADMCRRLEVENQKNPLSKLSKTEAEQLFSRLFLQAAASNDELATFLTKIGEQGAREQGEQLGRQVGLLMMRECPVGQQLFMRLGGEQVSQQQGMRPEETKLLQPIATAMCRDLTPRVAELRKLPLAKRMEILTDVMGKNLKPHAKQLSQLYGADIFLNKEGMEKLGTKIAALMAPQCPEVLVLFTDFDKIDR</sequence>
<dbReference type="AlphaFoldDB" id="A0A7Y7PT66"/>
<keyword evidence="3" id="KW-1185">Reference proteome</keyword>
<feature type="signal peptide" evidence="1">
    <location>
        <begin position="1"/>
        <end position="23"/>
    </location>
</feature>
<accession>A0A7Y7PT66</accession>
<evidence type="ECO:0000313" key="2">
    <source>
        <dbReference type="EMBL" id="NVO33349.1"/>
    </source>
</evidence>
<comment type="caution">
    <text evidence="2">The sequence shown here is derived from an EMBL/GenBank/DDBJ whole genome shotgun (WGS) entry which is preliminary data.</text>
</comment>
<name>A0A7Y7PT66_9BACT</name>
<keyword evidence="1" id="KW-0732">Signal</keyword>
<dbReference type="RefSeq" id="WP_176910159.1">
    <property type="nucleotide sequence ID" value="NZ_JABKAU010000060.1"/>
</dbReference>
<evidence type="ECO:0000313" key="3">
    <source>
        <dbReference type="Proteomes" id="UP000565521"/>
    </source>
</evidence>
<proteinExistence type="predicted"/>
<evidence type="ECO:0000256" key="1">
    <source>
        <dbReference type="SAM" id="SignalP"/>
    </source>
</evidence>
<dbReference type="Proteomes" id="UP000565521">
    <property type="component" value="Unassembled WGS sequence"/>
</dbReference>
<dbReference type="EMBL" id="JABKAU010000060">
    <property type="protein sequence ID" value="NVO33349.1"/>
    <property type="molecule type" value="Genomic_DNA"/>
</dbReference>